<feature type="transmembrane region" description="Helical" evidence="2">
    <location>
        <begin position="36"/>
        <end position="56"/>
    </location>
</feature>
<dbReference type="EMBL" id="CP043494">
    <property type="protein sequence ID" value="WNG47628.1"/>
    <property type="molecule type" value="Genomic_DNA"/>
</dbReference>
<dbReference type="Proteomes" id="UP001611383">
    <property type="component" value="Chromosome"/>
</dbReference>
<feature type="compositionally biased region" description="Basic residues" evidence="1">
    <location>
        <begin position="112"/>
        <end position="123"/>
    </location>
</feature>
<keyword evidence="2" id="KW-0472">Membrane</keyword>
<proteinExistence type="predicted"/>
<organism evidence="3 4">
    <name type="scientific">Archangium minus</name>
    <dbReference type="NCBI Taxonomy" id="83450"/>
    <lineage>
        <taxon>Bacteria</taxon>
        <taxon>Pseudomonadati</taxon>
        <taxon>Myxococcota</taxon>
        <taxon>Myxococcia</taxon>
        <taxon>Myxococcales</taxon>
        <taxon>Cystobacterineae</taxon>
        <taxon>Archangiaceae</taxon>
        <taxon>Archangium</taxon>
    </lineage>
</organism>
<evidence type="ECO:0000256" key="2">
    <source>
        <dbReference type="SAM" id="Phobius"/>
    </source>
</evidence>
<name>A0ABY9WWY0_9BACT</name>
<evidence type="ECO:0000313" key="3">
    <source>
        <dbReference type="EMBL" id="WNG47628.1"/>
    </source>
</evidence>
<keyword evidence="4" id="KW-1185">Reference proteome</keyword>
<evidence type="ECO:0000313" key="4">
    <source>
        <dbReference type="Proteomes" id="UP001611383"/>
    </source>
</evidence>
<evidence type="ECO:0000256" key="1">
    <source>
        <dbReference type="SAM" id="MobiDB-lite"/>
    </source>
</evidence>
<keyword evidence="2" id="KW-0812">Transmembrane</keyword>
<sequence>MAEGSRAKARVMRARVKGDEGVEVESGGREAVPRRGVSGLTGFGLGFALAAVMGAAGGPMAKAFRPVLRTAVKGGIRTGRWLSQVAEQTREHFEDVVAEARHEMGEEGEPHGHHHHGHDHGHVHPVPTPPKKES</sequence>
<reference evidence="3 4" key="1">
    <citation type="submission" date="2019-08" db="EMBL/GenBank/DDBJ databases">
        <title>Archangium and Cystobacter genomes.</title>
        <authorList>
            <person name="Chen I.-C.K."/>
            <person name="Wielgoss S."/>
        </authorList>
    </citation>
    <scope>NUCLEOTIDE SEQUENCE [LARGE SCALE GENOMIC DNA]</scope>
    <source>
        <strain evidence="3 4">Cbm 6</strain>
    </source>
</reference>
<feature type="region of interest" description="Disordered" evidence="1">
    <location>
        <begin position="101"/>
        <end position="134"/>
    </location>
</feature>
<accession>A0ABY9WWY0</accession>
<gene>
    <name evidence="3" type="ORF">F0U60_28515</name>
</gene>
<dbReference type="RefSeq" id="WP_395804191.1">
    <property type="nucleotide sequence ID" value="NZ_CP043494.1"/>
</dbReference>
<protein>
    <submittedName>
        <fullName evidence="3">DUF1490 family protein</fullName>
    </submittedName>
</protein>
<feature type="compositionally biased region" description="Basic and acidic residues" evidence="1">
    <location>
        <begin position="101"/>
        <end position="111"/>
    </location>
</feature>
<keyword evidence="2" id="KW-1133">Transmembrane helix</keyword>